<name>A0A0V0GND2_SOLCH</name>
<proteinExistence type="predicted"/>
<dbReference type="AlphaFoldDB" id="A0A0V0GND2"/>
<protein>
    <submittedName>
        <fullName evidence="1">Putative ovule protein</fullName>
    </submittedName>
</protein>
<accession>A0A0V0GND2</accession>
<reference evidence="1" key="1">
    <citation type="submission" date="2015-12" db="EMBL/GenBank/DDBJ databases">
        <title>Gene expression during late stages of embryo sac development: a critical building block for successful pollen-pistil interactions.</title>
        <authorList>
            <person name="Liu Y."/>
            <person name="Joly V."/>
            <person name="Sabar M."/>
            <person name="Matton D.P."/>
        </authorList>
    </citation>
    <scope>NUCLEOTIDE SEQUENCE</scope>
</reference>
<dbReference type="EMBL" id="GEDG01034904">
    <property type="protein sequence ID" value="JAP09496.1"/>
    <property type="molecule type" value="Transcribed_RNA"/>
</dbReference>
<sequence length="71" mass="8244">MVIKNSVAQGSLKKICTLYFIHFIHLLHQQCLVIDINHGSPFRCTASAFLTTYRHNFQICRICLLFCSAWK</sequence>
<evidence type="ECO:0000313" key="1">
    <source>
        <dbReference type="EMBL" id="JAP09496.1"/>
    </source>
</evidence>
<organism evidence="1">
    <name type="scientific">Solanum chacoense</name>
    <name type="common">Chaco potato</name>
    <dbReference type="NCBI Taxonomy" id="4108"/>
    <lineage>
        <taxon>Eukaryota</taxon>
        <taxon>Viridiplantae</taxon>
        <taxon>Streptophyta</taxon>
        <taxon>Embryophyta</taxon>
        <taxon>Tracheophyta</taxon>
        <taxon>Spermatophyta</taxon>
        <taxon>Magnoliopsida</taxon>
        <taxon>eudicotyledons</taxon>
        <taxon>Gunneridae</taxon>
        <taxon>Pentapetalae</taxon>
        <taxon>asterids</taxon>
        <taxon>lamiids</taxon>
        <taxon>Solanales</taxon>
        <taxon>Solanaceae</taxon>
        <taxon>Solanoideae</taxon>
        <taxon>Solaneae</taxon>
        <taxon>Solanum</taxon>
    </lineage>
</organism>